<organism evidence="2 3">
    <name type="scientific">Polysphondylium violaceum</name>
    <dbReference type="NCBI Taxonomy" id="133409"/>
    <lineage>
        <taxon>Eukaryota</taxon>
        <taxon>Amoebozoa</taxon>
        <taxon>Evosea</taxon>
        <taxon>Eumycetozoa</taxon>
        <taxon>Dictyostelia</taxon>
        <taxon>Dictyosteliales</taxon>
        <taxon>Dictyosteliaceae</taxon>
        <taxon>Polysphondylium</taxon>
    </lineage>
</organism>
<reference evidence="2" key="1">
    <citation type="submission" date="2020-01" db="EMBL/GenBank/DDBJ databases">
        <title>Development of genomics and gene disruption for Polysphondylium violaceum indicates a role for the polyketide synthase stlB in stalk morphogenesis.</title>
        <authorList>
            <person name="Narita B."/>
            <person name="Kawabe Y."/>
            <person name="Kin K."/>
            <person name="Saito T."/>
            <person name="Gibbs R."/>
            <person name="Kuspa A."/>
            <person name="Muzny D."/>
            <person name="Queller D."/>
            <person name="Richards S."/>
            <person name="Strassman J."/>
            <person name="Sucgang R."/>
            <person name="Worley K."/>
            <person name="Schaap P."/>
        </authorList>
    </citation>
    <scope>NUCLEOTIDE SEQUENCE</scope>
    <source>
        <strain evidence="2">QSvi11</strain>
    </source>
</reference>
<evidence type="ECO:0000313" key="2">
    <source>
        <dbReference type="EMBL" id="KAF2078401.1"/>
    </source>
</evidence>
<dbReference type="Proteomes" id="UP000695562">
    <property type="component" value="Unassembled WGS sequence"/>
</dbReference>
<sequence length="83" mass="9306">MSTNVNSQVWTSLCSRLTNPTNSPPPPLKKIEVPKPQQEISTSLTMSIDTNSMETKKTKKLKKSLSMSMIIKRDKKNKGCIIN</sequence>
<accession>A0A8J4QB94</accession>
<feature type="region of interest" description="Disordered" evidence="1">
    <location>
        <begin position="15"/>
        <end position="38"/>
    </location>
</feature>
<name>A0A8J4QB94_9MYCE</name>
<protein>
    <submittedName>
        <fullName evidence="2">Uncharacterized protein</fullName>
    </submittedName>
</protein>
<gene>
    <name evidence="2" type="ORF">CYY_000268</name>
</gene>
<proteinExistence type="predicted"/>
<dbReference type="AlphaFoldDB" id="A0A8J4QB94"/>
<comment type="caution">
    <text evidence="2">The sequence shown here is derived from an EMBL/GenBank/DDBJ whole genome shotgun (WGS) entry which is preliminary data.</text>
</comment>
<keyword evidence="3" id="KW-1185">Reference proteome</keyword>
<evidence type="ECO:0000256" key="1">
    <source>
        <dbReference type="SAM" id="MobiDB-lite"/>
    </source>
</evidence>
<evidence type="ECO:0000313" key="3">
    <source>
        <dbReference type="Proteomes" id="UP000695562"/>
    </source>
</evidence>
<dbReference type="EMBL" id="AJWJ01000005">
    <property type="protein sequence ID" value="KAF2078401.1"/>
    <property type="molecule type" value="Genomic_DNA"/>
</dbReference>